<organism evidence="2 3">
    <name type="scientific">Genlisea aurea</name>
    <dbReference type="NCBI Taxonomy" id="192259"/>
    <lineage>
        <taxon>Eukaryota</taxon>
        <taxon>Viridiplantae</taxon>
        <taxon>Streptophyta</taxon>
        <taxon>Embryophyta</taxon>
        <taxon>Tracheophyta</taxon>
        <taxon>Spermatophyta</taxon>
        <taxon>Magnoliopsida</taxon>
        <taxon>eudicotyledons</taxon>
        <taxon>Gunneridae</taxon>
        <taxon>Pentapetalae</taxon>
        <taxon>asterids</taxon>
        <taxon>lamiids</taxon>
        <taxon>Lamiales</taxon>
        <taxon>Lentibulariaceae</taxon>
        <taxon>Genlisea</taxon>
    </lineage>
</organism>
<reference evidence="2 3" key="1">
    <citation type="journal article" date="2013" name="BMC Genomics">
        <title>The miniature genome of a carnivorous plant Genlisea aurea contains a low number of genes and short non-coding sequences.</title>
        <authorList>
            <person name="Leushkin E.V."/>
            <person name="Sutormin R.A."/>
            <person name="Nabieva E.R."/>
            <person name="Penin A.A."/>
            <person name="Kondrashov A.S."/>
            <person name="Logacheva M.D."/>
        </authorList>
    </citation>
    <scope>NUCLEOTIDE SEQUENCE [LARGE SCALE GENOMIC DNA]</scope>
</reference>
<evidence type="ECO:0000256" key="1">
    <source>
        <dbReference type="SAM" id="Coils"/>
    </source>
</evidence>
<gene>
    <name evidence="2" type="ORF">M569_02277</name>
</gene>
<dbReference type="AlphaFoldDB" id="S8CZI1"/>
<keyword evidence="3" id="KW-1185">Reference proteome</keyword>
<keyword evidence="1" id="KW-0175">Coiled coil</keyword>
<dbReference type="PANTHER" id="PTHR33740:SF3">
    <property type="entry name" value="GPI-ANCHORED ADHESIN-LIKE PROTEIN"/>
    <property type="match status" value="1"/>
</dbReference>
<dbReference type="OrthoDB" id="2020668at2759"/>
<protein>
    <submittedName>
        <fullName evidence="2">Uncharacterized protein</fullName>
    </submittedName>
</protein>
<feature type="coiled-coil region" evidence="1">
    <location>
        <begin position="348"/>
        <end position="407"/>
    </location>
</feature>
<feature type="non-terminal residue" evidence="2">
    <location>
        <position position="1"/>
    </location>
</feature>
<sequence>AGIPAPSIVSTSLLVHPGKVLVPALVDQLQSQALSALQVLKVIEDGVKPGDLCTRREYARWLVLASSVLSRNTTSKVHPAMYIENVTELAFDDITPADPDFPSIQGLAEAGLISSKLSRRDLQQNENEDIGPFFFSPESPLSRQDLVTWRMALDKRQLPVVEKKTLQQLSGFIDIDKIDPDAWPALVADLAAGEQGIVTLAFGYTRLFQPEKPVTKSQAAIALSTGDACATVSEELARIEAESMAENAVAAHNALVAQVENDLNENYEKELSLEREKINAVERLAEEARREIEKLKSARDEESLALVRERAAVDSEMELLSRLKREVQEHLQSVMADKLEVSYEKERLNKLRRDAEAQNQGIARLQYELDVERKALSMTRAWAEDEAKRAREQAKALDDARSRWESRGLKIVVDKDLSDEANAGVTWLMTPPPGEEEEAAIVGRSENLARELERMAGEVGTEVRATISRAVDVVKSFVSNLKKLAAETRVAAKARWDGTVRDYGAVASTVKDGAKRIAGDWKEGIDRLSHRFKT</sequence>
<dbReference type="EMBL" id="AUSU01000820">
    <property type="protein sequence ID" value="EPS72480.1"/>
    <property type="molecule type" value="Genomic_DNA"/>
</dbReference>
<accession>S8CZI1</accession>
<feature type="coiled-coil region" evidence="1">
    <location>
        <begin position="257"/>
        <end position="305"/>
    </location>
</feature>
<name>S8CZI1_9LAMI</name>
<dbReference type="PANTHER" id="PTHR33740">
    <property type="entry name" value="GPI-ANCHORED ADHESIN-LIKE PROTEIN"/>
    <property type="match status" value="1"/>
</dbReference>
<evidence type="ECO:0000313" key="3">
    <source>
        <dbReference type="Proteomes" id="UP000015453"/>
    </source>
</evidence>
<comment type="caution">
    <text evidence="2">The sequence shown here is derived from an EMBL/GenBank/DDBJ whole genome shotgun (WGS) entry which is preliminary data.</text>
</comment>
<dbReference type="Proteomes" id="UP000015453">
    <property type="component" value="Unassembled WGS sequence"/>
</dbReference>
<proteinExistence type="predicted"/>
<evidence type="ECO:0000313" key="2">
    <source>
        <dbReference type="EMBL" id="EPS72480.1"/>
    </source>
</evidence>